<reference evidence="2 3" key="1">
    <citation type="submission" date="2015-01" db="EMBL/GenBank/DDBJ databases">
        <title>The Genome Sequence of Exophiala oligosperma CBS72588.</title>
        <authorList>
            <consortium name="The Broad Institute Genomics Platform"/>
            <person name="Cuomo C."/>
            <person name="de Hoog S."/>
            <person name="Gorbushina A."/>
            <person name="Stielow B."/>
            <person name="Teixiera M."/>
            <person name="Abouelleil A."/>
            <person name="Chapman S.B."/>
            <person name="Priest M."/>
            <person name="Young S.K."/>
            <person name="Wortman J."/>
            <person name="Nusbaum C."/>
            <person name="Birren B."/>
        </authorList>
    </citation>
    <scope>NUCLEOTIDE SEQUENCE [LARGE SCALE GENOMIC DNA]</scope>
    <source>
        <strain evidence="2 3">CBS 72588</strain>
    </source>
</reference>
<dbReference type="RefSeq" id="XP_016256378.1">
    <property type="nucleotide sequence ID" value="XM_016413244.1"/>
</dbReference>
<dbReference type="Proteomes" id="UP000053342">
    <property type="component" value="Unassembled WGS sequence"/>
</dbReference>
<feature type="compositionally biased region" description="Basic and acidic residues" evidence="1">
    <location>
        <begin position="10"/>
        <end position="21"/>
    </location>
</feature>
<gene>
    <name evidence="2" type="ORF">PV06_11552</name>
</gene>
<dbReference type="EMBL" id="KN847371">
    <property type="protein sequence ID" value="KIW36162.1"/>
    <property type="molecule type" value="Genomic_DNA"/>
</dbReference>
<dbReference type="GeneID" id="27363626"/>
<evidence type="ECO:0000313" key="2">
    <source>
        <dbReference type="EMBL" id="KIW36162.1"/>
    </source>
</evidence>
<proteinExistence type="predicted"/>
<keyword evidence="3" id="KW-1185">Reference proteome</keyword>
<dbReference type="AlphaFoldDB" id="A0A0D2BF84"/>
<dbReference type="OrthoDB" id="4122432at2759"/>
<evidence type="ECO:0000313" key="3">
    <source>
        <dbReference type="Proteomes" id="UP000053342"/>
    </source>
</evidence>
<evidence type="ECO:0000256" key="1">
    <source>
        <dbReference type="SAM" id="MobiDB-lite"/>
    </source>
</evidence>
<accession>A0A0D2BF84</accession>
<name>A0A0D2BF84_9EURO</name>
<organism evidence="2 3">
    <name type="scientific">Exophiala oligosperma</name>
    <dbReference type="NCBI Taxonomy" id="215243"/>
    <lineage>
        <taxon>Eukaryota</taxon>
        <taxon>Fungi</taxon>
        <taxon>Dikarya</taxon>
        <taxon>Ascomycota</taxon>
        <taxon>Pezizomycotina</taxon>
        <taxon>Eurotiomycetes</taxon>
        <taxon>Chaetothyriomycetidae</taxon>
        <taxon>Chaetothyriales</taxon>
        <taxon>Herpotrichiellaceae</taxon>
        <taxon>Exophiala</taxon>
    </lineage>
</organism>
<feature type="region of interest" description="Disordered" evidence="1">
    <location>
        <begin position="1"/>
        <end position="36"/>
    </location>
</feature>
<protein>
    <submittedName>
        <fullName evidence="2">Uncharacterized protein</fullName>
    </submittedName>
</protein>
<dbReference type="HOGENOM" id="CLU_2038078_0_0_1"/>
<dbReference type="VEuPathDB" id="FungiDB:PV06_11552"/>
<sequence>MITSPLQLVEEPKTEEQRDQPCIEQTPSPDAPNLQLREGDESVNNRLSQMELKNKWLKATLQQRTAEQFQRMRSFEEMERQNRVMVNGLQQFQEALHGLQEQVRTLQSKVEAILGRLDVAT</sequence>